<feature type="non-terminal residue" evidence="1">
    <location>
        <position position="54"/>
    </location>
</feature>
<sequence length="54" mass="6476">CGVRLISLRLRSSFTARQRFYQIIHGERLTLASYMPYLYKLMISFMGLFRELNN</sequence>
<accession>A0AAD8EIG2</accession>
<protein>
    <submittedName>
        <fullName evidence="1">Uncharacterized protein</fullName>
    </submittedName>
</protein>
<comment type="caution">
    <text evidence="1">The sequence shown here is derived from an EMBL/GenBank/DDBJ whole genome shotgun (WGS) entry which is preliminary data.</text>
</comment>
<reference evidence="1" key="2">
    <citation type="submission" date="2023-05" db="EMBL/GenBank/DDBJ databases">
        <authorList>
            <person name="Fouks B."/>
        </authorList>
    </citation>
    <scope>NUCLEOTIDE SEQUENCE</scope>
    <source>
        <strain evidence="1">Stay&amp;Tobe</strain>
        <tissue evidence="1">Testes</tissue>
    </source>
</reference>
<evidence type="ECO:0000313" key="2">
    <source>
        <dbReference type="Proteomes" id="UP001233999"/>
    </source>
</evidence>
<gene>
    <name evidence="1" type="ORF">L9F63_002355</name>
</gene>
<proteinExistence type="predicted"/>
<reference evidence="1" key="1">
    <citation type="journal article" date="2023" name="IScience">
        <title>Live-bearing cockroach genome reveals convergent evolutionary mechanisms linked to viviparity in insects and beyond.</title>
        <authorList>
            <person name="Fouks B."/>
            <person name="Harrison M.C."/>
            <person name="Mikhailova A.A."/>
            <person name="Marchal E."/>
            <person name="English S."/>
            <person name="Carruthers M."/>
            <person name="Jennings E.C."/>
            <person name="Chiamaka E.L."/>
            <person name="Frigard R.A."/>
            <person name="Pippel M."/>
            <person name="Attardo G.M."/>
            <person name="Benoit J.B."/>
            <person name="Bornberg-Bauer E."/>
            <person name="Tobe S.S."/>
        </authorList>
    </citation>
    <scope>NUCLEOTIDE SEQUENCE</scope>
    <source>
        <strain evidence="1">Stay&amp;Tobe</strain>
    </source>
</reference>
<evidence type="ECO:0000313" key="1">
    <source>
        <dbReference type="EMBL" id="KAJ9591134.1"/>
    </source>
</evidence>
<feature type="non-terminal residue" evidence="1">
    <location>
        <position position="1"/>
    </location>
</feature>
<name>A0AAD8EIG2_DIPPU</name>
<organism evidence="1 2">
    <name type="scientific">Diploptera punctata</name>
    <name type="common">Pacific beetle cockroach</name>
    <dbReference type="NCBI Taxonomy" id="6984"/>
    <lineage>
        <taxon>Eukaryota</taxon>
        <taxon>Metazoa</taxon>
        <taxon>Ecdysozoa</taxon>
        <taxon>Arthropoda</taxon>
        <taxon>Hexapoda</taxon>
        <taxon>Insecta</taxon>
        <taxon>Pterygota</taxon>
        <taxon>Neoptera</taxon>
        <taxon>Polyneoptera</taxon>
        <taxon>Dictyoptera</taxon>
        <taxon>Blattodea</taxon>
        <taxon>Blaberoidea</taxon>
        <taxon>Blaberidae</taxon>
        <taxon>Diplopterinae</taxon>
        <taxon>Diploptera</taxon>
    </lineage>
</organism>
<dbReference type="EMBL" id="JASPKZ010003886">
    <property type="protein sequence ID" value="KAJ9591134.1"/>
    <property type="molecule type" value="Genomic_DNA"/>
</dbReference>
<dbReference type="AlphaFoldDB" id="A0AAD8EIG2"/>
<keyword evidence="2" id="KW-1185">Reference proteome</keyword>
<dbReference type="Proteomes" id="UP001233999">
    <property type="component" value="Unassembled WGS sequence"/>
</dbReference>